<organism evidence="1 2">
    <name type="scientific">Vigna mungo</name>
    <name type="common">Black gram</name>
    <name type="synonym">Phaseolus mungo</name>
    <dbReference type="NCBI Taxonomy" id="3915"/>
    <lineage>
        <taxon>Eukaryota</taxon>
        <taxon>Viridiplantae</taxon>
        <taxon>Streptophyta</taxon>
        <taxon>Embryophyta</taxon>
        <taxon>Tracheophyta</taxon>
        <taxon>Spermatophyta</taxon>
        <taxon>Magnoliopsida</taxon>
        <taxon>eudicotyledons</taxon>
        <taxon>Gunneridae</taxon>
        <taxon>Pentapetalae</taxon>
        <taxon>rosids</taxon>
        <taxon>fabids</taxon>
        <taxon>Fabales</taxon>
        <taxon>Fabaceae</taxon>
        <taxon>Papilionoideae</taxon>
        <taxon>50 kb inversion clade</taxon>
        <taxon>NPAAA clade</taxon>
        <taxon>indigoferoid/millettioid clade</taxon>
        <taxon>Phaseoleae</taxon>
        <taxon>Vigna</taxon>
    </lineage>
</organism>
<evidence type="ECO:0000313" key="2">
    <source>
        <dbReference type="Proteomes" id="UP001374535"/>
    </source>
</evidence>
<sequence>MKIKSETHTSKFLKSKTSIRFIMSYNRPGVPINMFAPSSSIFFVSAFTSAPPTRSVDLTFSNVEMNGCATLYIWIESSLVGDIIIPSTYTNAHIIIMILIICCH</sequence>
<name>A0AAQ3NAW0_VIGMU</name>
<protein>
    <submittedName>
        <fullName evidence="1">Uncharacterized protein</fullName>
    </submittedName>
</protein>
<evidence type="ECO:0000313" key="1">
    <source>
        <dbReference type="EMBL" id="WVZ06086.1"/>
    </source>
</evidence>
<gene>
    <name evidence="1" type="ORF">V8G54_019432</name>
</gene>
<dbReference type="Proteomes" id="UP001374535">
    <property type="component" value="Chromosome 6"/>
</dbReference>
<dbReference type="AlphaFoldDB" id="A0AAQ3NAW0"/>
<proteinExistence type="predicted"/>
<accession>A0AAQ3NAW0</accession>
<reference evidence="1 2" key="1">
    <citation type="journal article" date="2023" name="Life. Sci Alliance">
        <title>Evolutionary insights into 3D genome organization and epigenetic landscape of Vigna mungo.</title>
        <authorList>
            <person name="Junaid A."/>
            <person name="Singh B."/>
            <person name="Bhatia S."/>
        </authorList>
    </citation>
    <scope>NUCLEOTIDE SEQUENCE [LARGE SCALE GENOMIC DNA]</scope>
    <source>
        <strain evidence="1">Urdbean</strain>
    </source>
</reference>
<dbReference type="EMBL" id="CP144695">
    <property type="protein sequence ID" value="WVZ06086.1"/>
    <property type="molecule type" value="Genomic_DNA"/>
</dbReference>
<keyword evidence="2" id="KW-1185">Reference proteome</keyword>